<accession>A0A2N9FCD3</accession>
<gene>
    <name evidence="3" type="ORF">FSB_LOCUS12680</name>
</gene>
<protein>
    <recommendedName>
        <fullName evidence="2">PB1-like domain-containing protein</fullName>
    </recommendedName>
</protein>
<organism evidence="3">
    <name type="scientific">Fagus sylvatica</name>
    <name type="common">Beechnut</name>
    <dbReference type="NCBI Taxonomy" id="28930"/>
    <lineage>
        <taxon>Eukaryota</taxon>
        <taxon>Viridiplantae</taxon>
        <taxon>Streptophyta</taxon>
        <taxon>Embryophyta</taxon>
        <taxon>Tracheophyta</taxon>
        <taxon>Spermatophyta</taxon>
        <taxon>Magnoliopsida</taxon>
        <taxon>eudicotyledons</taxon>
        <taxon>Gunneridae</taxon>
        <taxon>Pentapetalae</taxon>
        <taxon>rosids</taxon>
        <taxon>fabids</taxon>
        <taxon>Fagales</taxon>
        <taxon>Fagaceae</taxon>
        <taxon>Fagus</taxon>
    </lineage>
</organism>
<dbReference type="InterPro" id="IPR058594">
    <property type="entry name" value="PB1-like_dom_pln"/>
</dbReference>
<evidence type="ECO:0000259" key="2">
    <source>
        <dbReference type="Pfam" id="PF26130"/>
    </source>
</evidence>
<dbReference type="PANTHER" id="PTHR31973:SF187">
    <property type="entry name" value="MUTATOR TRANSPOSASE MUDRA PROTEIN"/>
    <property type="match status" value="1"/>
</dbReference>
<dbReference type="EMBL" id="OIVN01000735">
    <property type="protein sequence ID" value="SPC84798.1"/>
    <property type="molecule type" value="Genomic_DNA"/>
</dbReference>
<dbReference type="AlphaFoldDB" id="A0A2N9FCD3"/>
<evidence type="ECO:0000256" key="1">
    <source>
        <dbReference type="SAM" id="MobiDB-lite"/>
    </source>
</evidence>
<feature type="region of interest" description="Disordered" evidence="1">
    <location>
        <begin position="342"/>
        <end position="387"/>
    </location>
</feature>
<feature type="domain" description="PB1-like" evidence="2">
    <location>
        <begin position="1"/>
        <end position="87"/>
    </location>
</feature>
<evidence type="ECO:0000313" key="3">
    <source>
        <dbReference type="EMBL" id="SPC84798.1"/>
    </source>
</evidence>
<feature type="compositionally biased region" description="Low complexity" evidence="1">
    <location>
        <begin position="419"/>
        <end position="429"/>
    </location>
</feature>
<feature type="compositionally biased region" description="Basic and acidic residues" evidence="1">
    <location>
        <begin position="447"/>
        <end position="464"/>
    </location>
</feature>
<dbReference type="PANTHER" id="PTHR31973">
    <property type="entry name" value="POLYPROTEIN, PUTATIVE-RELATED"/>
    <property type="match status" value="1"/>
</dbReference>
<feature type="compositionally biased region" description="Polar residues" evidence="1">
    <location>
        <begin position="430"/>
        <end position="446"/>
    </location>
</feature>
<feature type="compositionally biased region" description="Basic residues" evidence="1">
    <location>
        <begin position="349"/>
        <end position="362"/>
    </location>
</feature>
<sequence length="464" mass="52205">MNNLFSLVLYYDGHFVNNLREYDEGMKTVFDKCDPEKWSKIEIDSMVRDLGYALISRLWYRVPGISIEDGGLHMVNSDHDAMLMTELVPVYDQNANNRDADNSDNDSWDSVEDVEQPEVMGAGVLHSDYESEDLHSVEMLMIVQGVDGRRPKVESRRPTFPIFRPVARAKNIRFEIIMLFTSTTQFKEAMTEYAVEGGWGLGGSHIEQYNMLWDYCEKLRRSNPGSTVLMKVQSFNEGEMEAEDVSQIRDPVFQRLYVCFEACKTGFKNACRPFIGLDACHLKGPYGGQAYCSSSHAITCIHYNKEKVENYVDDCYKVPAYKTCYERMILPINESTMWAKTGLPPVKPPHLRRPPRRPKKNRVREADEPKVGTKLRRTGSGSVRGSTVHPTIALTPIVPVEAASSICSSSRVVATPSAAAASTTSSASVFNKTKGSSSFLKQYQSSKKAEKGNIHNSHSRDIES</sequence>
<proteinExistence type="predicted"/>
<dbReference type="Pfam" id="PF26130">
    <property type="entry name" value="PB1-like"/>
    <property type="match status" value="1"/>
</dbReference>
<reference evidence="3" key="1">
    <citation type="submission" date="2018-02" db="EMBL/GenBank/DDBJ databases">
        <authorList>
            <person name="Cohen D.B."/>
            <person name="Kent A.D."/>
        </authorList>
    </citation>
    <scope>NUCLEOTIDE SEQUENCE</scope>
</reference>
<feature type="region of interest" description="Disordered" evidence="1">
    <location>
        <begin position="419"/>
        <end position="464"/>
    </location>
</feature>
<name>A0A2N9FCD3_FAGSY</name>